<accession>A0A956ND19</accession>
<protein>
    <submittedName>
        <fullName evidence="2">Uncharacterized protein</fullName>
    </submittedName>
</protein>
<name>A0A956ND19_UNCEI</name>
<evidence type="ECO:0000313" key="3">
    <source>
        <dbReference type="Proteomes" id="UP000739538"/>
    </source>
</evidence>
<keyword evidence="1" id="KW-1133">Transmembrane helix</keyword>
<keyword evidence="1" id="KW-0472">Membrane</keyword>
<dbReference type="Proteomes" id="UP000739538">
    <property type="component" value="Unassembled WGS sequence"/>
</dbReference>
<organism evidence="2 3">
    <name type="scientific">Eiseniibacteriota bacterium</name>
    <dbReference type="NCBI Taxonomy" id="2212470"/>
    <lineage>
        <taxon>Bacteria</taxon>
        <taxon>Candidatus Eiseniibacteriota</taxon>
    </lineage>
</organism>
<reference evidence="2" key="1">
    <citation type="submission" date="2020-04" db="EMBL/GenBank/DDBJ databases">
        <authorList>
            <person name="Zhang T."/>
        </authorList>
    </citation>
    <scope>NUCLEOTIDE SEQUENCE</scope>
    <source>
        <strain evidence="2">HKST-UBA02</strain>
    </source>
</reference>
<feature type="transmembrane region" description="Helical" evidence="1">
    <location>
        <begin position="30"/>
        <end position="51"/>
    </location>
</feature>
<keyword evidence="1" id="KW-0812">Transmembrane</keyword>
<sequence length="57" mass="6264">MSMLRATLPPLEPGRFLPPELALFLLARRLYRSVVFVVVGPVLFLFGRGAASPVRAP</sequence>
<evidence type="ECO:0000256" key="1">
    <source>
        <dbReference type="SAM" id="Phobius"/>
    </source>
</evidence>
<comment type="caution">
    <text evidence="2">The sequence shown here is derived from an EMBL/GenBank/DDBJ whole genome shotgun (WGS) entry which is preliminary data.</text>
</comment>
<reference evidence="2" key="2">
    <citation type="journal article" date="2021" name="Microbiome">
        <title>Successional dynamics and alternative stable states in a saline activated sludge microbial community over 9 years.</title>
        <authorList>
            <person name="Wang Y."/>
            <person name="Ye J."/>
            <person name="Ju F."/>
            <person name="Liu L."/>
            <person name="Boyd J.A."/>
            <person name="Deng Y."/>
            <person name="Parks D.H."/>
            <person name="Jiang X."/>
            <person name="Yin X."/>
            <person name="Woodcroft B.J."/>
            <person name="Tyson G.W."/>
            <person name="Hugenholtz P."/>
            <person name="Polz M.F."/>
            <person name="Zhang T."/>
        </authorList>
    </citation>
    <scope>NUCLEOTIDE SEQUENCE</scope>
    <source>
        <strain evidence="2">HKST-UBA02</strain>
    </source>
</reference>
<gene>
    <name evidence="2" type="ORF">KDA27_13390</name>
</gene>
<evidence type="ECO:0000313" key="2">
    <source>
        <dbReference type="EMBL" id="MCA9756791.1"/>
    </source>
</evidence>
<dbReference type="AlphaFoldDB" id="A0A956ND19"/>
<dbReference type="EMBL" id="JAGQHS010000067">
    <property type="protein sequence ID" value="MCA9756791.1"/>
    <property type="molecule type" value="Genomic_DNA"/>
</dbReference>
<proteinExistence type="predicted"/>